<evidence type="ECO:0000256" key="14">
    <source>
        <dbReference type="ARBA" id="ARBA00023329"/>
    </source>
</evidence>
<dbReference type="Gene3D" id="2.30.29.30">
    <property type="entry name" value="Pleckstrin-homology domain (PH domain)/Phosphotyrosine-binding domain (PTB)"/>
    <property type="match status" value="1"/>
</dbReference>
<dbReference type="Pfam" id="PF12473">
    <property type="entry name" value="DUF3694"/>
    <property type="match status" value="1"/>
</dbReference>
<dbReference type="GO" id="GO:0010970">
    <property type="term" value="P:transport along microtubule"/>
    <property type="evidence" value="ECO:0007669"/>
    <property type="project" value="UniProtKB-ARBA"/>
</dbReference>
<keyword evidence="7 18" id="KW-0067">ATP-binding</keyword>
<evidence type="ECO:0000256" key="12">
    <source>
        <dbReference type="ARBA" id="ARBA00023212"/>
    </source>
</evidence>
<dbReference type="Gene3D" id="3.40.850.10">
    <property type="entry name" value="Kinesin motor domain"/>
    <property type="match status" value="1"/>
</dbReference>
<keyword evidence="12" id="KW-0206">Cytoskeleton</keyword>
<dbReference type="InterPro" id="IPR000253">
    <property type="entry name" value="FHA_dom"/>
</dbReference>
<dbReference type="CDD" id="cd01233">
    <property type="entry name" value="PH_KIFIA_KIFIB"/>
    <property type="match status" value="1"/>
</dbReference>
<dbReference type="InterPro" id="IPR001849">
    <property type="entry name" value="PH_domain"/>
</dbReference>
<dbReference type="InterPro" id="IPR019821">
    <property type="entry name" value="Kinesin_motor_CS"/>
</dbReference>
<dbReference type="GO" id="GO:0008574">
    <property type="term" value="F:plus-end-directed microtubule motor activity"/>
    <property type="evidence" value="ECO:0007669"/>
    <property type="project" value="UniProtKB-EC"/>
</dbReference>
<feature type="domain" description="PH" evidence="20">
    <location>
        <begin position="1572"/>
        <end position="1670"/>
    </location>
</feature>
<evidence type="ECO:0000259" key="20">
    <source>
        <dbReference type="PROSITE" id="PS50003"/>
    </source>
</evidence>
<evidence type="ECO:0000256" key="10">
    <source>
        <dbReference type="ARBA" id="ARBA00023136"/>
    </source>
</evidence>
<keyword evidence="4" id="KW-0597">Phosphoprotein</keyword>
<feature type="compositionally biased region" description="Polar residues" evidence="19">
    <location>
        <begin position="1513"/>
        <end position="1530"/>
    </location>
</feature>
<dbReference type="Pfam" id="PF12423">
    <property type="entry name" value="KIF1B"/>
    <property type="match status" value="1"/>
</dbReference>
<evidence type="ECO:0000256" key="3">
    <source>
        <dbReference type="ARBA" id="ARBA00022490"/>
    </source>
</evidence>
<evidence type="ECO:0000313" key="23">
    <source>
        <dbReference type="Ensembl" id="ENSCAFP00040034886.1"/>
    </source>
</evidence>
<dbReference type="Pfam" id="PF00169">
    <property type="entry name" value="PH"/>
    <property type="match status" value="1"/>
</dbReference>
<dbReference type="SMART" id="SM00240">
    <property type="entry name" value="FHA"/>
    <property type="match status" value="1"/>
</dbReference>
<dbReference type="InterPro" id="IPR027417">
    <property type="entry name" value="P-loop_NTPase"/>
</dbReference>
<dbReference type="Proteomes" id="UP000694542">
    <property type="component" value="Chromosome 5"/>
</dbReference>
<evidence type="ECO:0000256" key="9">
    <source>
        <dbReference type="ARBA" id="ARBA00023054"/>
    </source>
</evidence>
<feature type="domain" description="Kinesin motor" evidence="22">
    <location>
        <begin position="5"/>
        <end position="348"/>
    </location>
</feature>
<dbReference type="SUPFAM" id="SSF50729">
    <property type="entry name" value="PH domain-like"/>
    <property type="match status" value="1"/>
</dbReference>
<gene>
    <name evidence="23" type="primary">KIF1B</name>
</gene>
<evidence type="ECO:0000256" key="6">
    <source>
        <dbReference type="ARBA" id="ARBA00022741"/>
    </source>
</evidence>
<evidence type="ECO:0000313" key="24">
    <source>
        <dbReference type="Proteomes" id="UP000694542"/>
    </source>
</evidence>
<feature type="region of interest" description="Disordered" evidence="19">
    <location>
        <begin position="1422"/>
        <end position="1441"/>
    </location>
</feature>
<dbReference type="CDD" id="cd01365">
    <property type="entry name" value="KISc_KIF1A_KIF1B"/>
    <property type="match status" value="1"/>
</dbReference>
<feature type="compositionally biased region" description="Polar residues" evidence="19">
    <location>
        <begin position="1425"/>
        <end position="1437"/>
    </location>
</feature>
<comment type="subcellular location">
    <subcellularLocation>
        <location evidence="1">Cytoplasm</location>
        <location evidence="1">Cytoskeleton</location>
    </subcellularLocation>
    <subcellularLocation>
        <location evidence="2">Cytoplasmic vesicle</location>
        <location evidence="2">Secretory vesicle membrane</location>
    </subcellularLocation>
    <subcellularLocation>
        <location evidence="15">Synapse</location>
    </subcellularLocation>
</comment>
<dbReference type="Pfam" id="PF00498">
    <property type="entry name" value="FHA"/>
    <property type="match status" value="1"/>
</dbReference>
<dbReference type="PROSITE" id="PS00411">
    <property type="entry name" value="KINESIN_MOTOR_1"/>
    <property type="match status" value="1"/>
</dbReference>
<keyword evidence="6 18" id="KW-0547">Nucleotide-binding</keyword>
<dbReference type="InterPro" id="IPR049780">
    <property type="entry name" value="PH_KIFIA_KIFIB"/>
</dbReference>
<dbReference type="SUPFAM" id="SSF52540">
    <property type="entry name" value="P-loop containing nucleoside triphosphate hydrolases"/>
    <property type="match status" value="1"/>
</dbReference>
<feature type="compositionally biased region" description="Acidic residues" evidence="19">
    <location>
        <begin position="681"/>
        <end position="691"/>
    </location>
</feature>
<dbReference type="SMART" id="SM00233">
    <property type="entry name" value="PH"/>
    <property type="match status" value="1"/>
</dbReference>
<dbReference type="GO" id="GO:0045202">
    <property type="term" value="C:synapse"/>
    <property type="evidence" value="ECO:0007669"/>
    <property type="project" value="UniProtKB-SubCell"/>
</dbReference>
<evidence type="ECO:0000259" key="21">
    <source>
        <dbReference type="PROSITE" id="PS50006"/>
    </source>
</evidence>
<evidence type="ECO:0000256" key="19">
    <source>
        <dbReference type="SAM" id="MobiDB-lite"/>
    </source>
</evidence>
<dbReference type="InterPro" id="IPR001752">
    <property type="entry name" value="Kinesin_motor_dom"/>
</dbReference>
<keyword evidence="9" id="KW-0175">Coiled coil</keyword>
<keyword evidence="11 18" id="KW-0505">Motor protein</keyword>
<evidence type="ECO:0000256" key="5">
    <source>
        <dbReference type="ARBA" id="ARBA00022701"/>
    </source>
</evidence>
<name>A0A8C0TDG5_CANLF</name>
<keyword evidence="5" id="KW-0493">Microtubule</keyword>
<evidence type="ECO:0000256" key="7">
    <source>
        <dbReference type="ARBA" id="ARBA00022840"/>
    </source>
</evidence>
<dbReference type="InterPro" id="IPR008984">
    <property type="entry name" value="SMAD_FHA_dom_sf"/>
</dbReference>
<sequence>MSGASVKVAVRVRPFNSRETSKESKCIIQMQGNSTSIINPKNPKEAPKSFSFDYSYWSHTSPEDPCFASQNRVYNDIGKEMLLHAFEGYNVCIFAYGQTGAGKSYTMMGKQEESQAGIIPQLCEELFEKINDNCNEEMSYSVEVSYMEIYCERVRDLLNPKNKGHLRVREHPLLGPYVEDLSKLAVTSYTDIADLMDAGNKARTVAATNMNETSSRSHAVFTIVFTQKKHDTETNLSTEKVSKISLVDLAGSERADSTGAKGTRLKEGANINKSLTTLGKVISALAEVSKKKKKTDFIPYRDSVLTWLLRENLGGNSRTAMVAALSPADINYDETLSTLRYADRAKQIKCNAVINEDPNAKLVRELKEEVTRLKDLLRAQGLGDIIDTSMGSLTSSPSSCSLNSQVGLTSVTSIQERIMSTPGGEEAIERLKESEKIIAELNETWEEKLRKTEAIRMEREALLAEMGVAIREDGGTLGVFSPKKTPHLVNLNEDPLMSECLLYYIKDGITRVGQADAERRQDIVLSGAHIQEEHCIFRSERNNSGDVIVTLEPCERSETYVNGKRVAQPVQLRSGNRIIMGKNHVFRFNHPEQARAEREKTPSAETPSEPVDWTFAQRELLEKQGIDMKQEMEKRLQEMEILYKKEKEEADLLLEQQRLDYESKLQALQKQVETRSLAAETTEEEEEEEEAPWTQHEFELAHWAFRKWKSHQFTSLRDLLWGNAVYLKEANAISVELKKKVQFQFVLLTDTLYSPLPPELLPAEMEKTHEDKPFPRTVVAVEVQDLKNGATHYWSLEKLKQRLDLMREMYDRAGEMASGAQDDGEATVTGSDPFYDRFHWFKLVGRAFVYLSNLLYPVPLIHRVAIVSEKGEVRGFLRVAVQAIAADEEAPDYGSGIRQSGTAKISFDNEYFNQNDFSSVAMTRSGLSLEELRIVEGQGQSSEVITPPEEINRMNDLDLKSGTLLDGKMVMEGFSEEVGNHLKLGSAFTFRVTVLQASGILPEYADIFCQFNFLHRHDEAFSTEPLKNNGRGSPLGFYHVQNIAVEVTESFVDYIKTKPIVFEVFGHYQQHPLHLQGQELNSPPQPSRRFFPPPMPLSKPVPATKLNTMSKTSLGQSMSKYDLLVWFEISELEPTGEYIPAVVDHTAGLPCQGTFLLHQGIQRRITVTIIHEKGSELHWKDVRELVVGRIRNKAEVDEAAVDAILSLNIISAKYLKSSHNSSRTFYRFEAVWDSSLHNSLLLNRVTPYGEKIYMTLSAYLELDHCIQPAVITKDVCMVFYSRDAKISPPRSLRSLFGSGYSKSPDSNRVTGIYELSLCKMADTGSPGMQRRRRKILDTSVAYVRGEENLAGWRPRGDSLILEHQWELEKLELLHEVEKTRHFLLLRDRLGDSIPKSLSDSLSPSLSSGTLSTSTSISSQISTTTFESAITPSESSGYDSADIESLVDREKELATKCLQLLTHTFNREFSQVHGSISDCKLSDISPIGRDPSVSSFSSATLTPSSTCPSLVEARSNSLDQKTPEANSRASSPCTEFEQFQIVPTVETPYLARAGKNEFLNLVPDIEEIRPGSVVSKKGYLHFKEPLYSNWAKHFVVVRRPYVFIYNSDKDPVERGIINLSTAQVEYSEDQQAMVKTPNIFAVCTKHRGVLLQALNDKDMNDWLYAFNPLLAGTIRSKLSRRCPSESKY</sequence>
<dbReference type="CDD" id="cd22727">
    <property type="entry name" value="FHA_KIF1B"/>
    <property type="match status" value="1"/>
</dbReference>
<evidence type="ECO:0000256" key="11">
    <source>
        <dbReference type="ARBA" id="ARBA00023175"/>
    </source>
</evidence>
<feature type="region of interest" description="Disordered" evidence="19">
    <location>
        <begin position="1494"/>
        <end position="1530"/>
    </location>
</feature>
<proteinExistence type="inferred from homology"/>
<dbReference type="SMART" id="SM00129">
    <property type="entry name" value="KISc"/>
    <property type="match status" value="1"/>
</dbReference>
<evidence type="ECO:0000256" key="15">
    <source>
        <dbReference type="ARBA" id="ARBA00034103"/>
    </source>
</evidence>
<dbReference type="PANTHER" id="PTHR47117">
    <property type="entry name" value="STAR-RELATED LIPID TRANSFER PROTEIN 9"/>
    <property type="match status" value="1"/>
</dbReference>
<dbReference type="FunFam" id="2.30.29.30:FF:000023">
    <property type="entry name" value="Kinesin family member 1B"/>
    <property type="match status" value="1"/>
</dbReference>
<dbReference type="EC" id="5.6.1.3" evidence="17"/>
<dbReference type="FunFam" id="2.60.200.20:FF:000001">
    <property type="entry name" value="Kinesin family member 1B"/>
    <property type="match status" value="1"/>
</dbReference>
<dbReference type="SUPFAM" id="SSF49879">
    <property type="entry name" value="SMAD/FHA domain"/>
    <property type="match status" value="1"/>
</dbReference>
<evidence type="ECO:0000259" key="22">
    <source>
        <dbReference type="PROSITE" id="PS50067"/>
    </source>
</evidence>
<evidence type="ECO:0000256" key="16">
    <source>
        <dbReference type="ARBA" id="ARBA00050273"/>
    </source>
</evidence>
<comment type="similarity">
    <text evidence="18">Belongs to the TRAFAC class myosin-kinesin ATPase superfamily. Kinesin family.</text>
</comment>
<evidence type="ECO:0000256" key="13">
    <source>
        <dbReference type="ARBA" id="ARBA00023235"/>
    </source>
</evidence>
<feature type="compositionally biased region" description="Low complexity" evidence="19">
    <location>
        <begin position="1494"/>
        <end position="1505"/>
    </location>
</feature>
<reference evidence="23" key="1">
    <citation type="submission" date="2018-10" db="EMBL/GenBank/DDBJ databases">
        <title>De novo assembly of a Great Dane genome.</title>
        <authorList>
            <person name="Kidd J.M."/>
            <person name="Pendleton A.L."/>
            <person name="Shen F."/>
            <person name="Emery S."/>
        </authorList>
    </citation>
    <scope>NUCLEOTIDE SEQUENCE [LARGE SCALE GENOMIC DNA]</scope>
    <source>
        <strain evidence="23">Great Dane</strain>
    </source>
</reference>
<keyword evidence="8" id="KW-0770">Synapse</keyword>
<feature type="region of interest" description="Disordered" evidence="19">
    <location>
        <begin position="674"/>
        <end position="693"/>
    </location>
</feature>
<dbReference type="InterPro" id="IPR022164">
    <property type="entry name" value="Kinesin-like"/>
</dbReference>
<keyword evidence="13" id="KW-0413">Isomerase</keyword>
<dbReference type="PRINTS" id="PR00380">
    <property type="entry name" value="KINESINHEAVY"/>
</dbReference>
<dbReference type="PROSITE" id="PS50003">
    <property type="entry name" value="PH_DOMAIN"/>
    <property type="match status" value="1"/>
</dbReference>
<dbReference type="Gene3D" id="2.60.200.20">
    <property type="match status" value="1"/>
</dbReference>
<evidence type="ECO:0000256" key="17">
    <source>
        <dbReference type="ARBA" id="ARBA00066390"/>
    </source>
</evidence>
<dbReference type="InterPro" id="IPR022140">
    <property type="entry name" value="Kinesin-like_KIF1-typ"/>
</dbReference>
<dbReference type="GO" id="GO:0005874">
    <property type="term" value="C:microtubule"/>
    <property type="evidence" value="ECO:0007669"/>
    <property type="project" value="UniProtKB-KW"/>
</dbReference>
<dbReference type="GO" id="GO:0005524">
    <property type="term" value="F:ATP binding"/>
    <property type="evidence" value="ECO:0007669"/>
    <property type="project" value="UniProtKB-UniRule"/>
</dbReference>
<protein>
    <recommendedName>
        <fullName evidence="17">plus-end-directed kinesin ATPase</fullName>
        <ecNumber evidence="17">5.6.1.3</ecNumber>
    </recommendedName>
</protein>
<dbReference type="GO" id="GO:0030658">
    <property type="term" value="C:transport vesicle membrane"/>
    <property type="evidence" value="ECO:0007669"/>
    <property type="project" value="UniProtKB-SubCell"/>
</dbReference>
<evidence type="ECO:0000256" key="18">
    <source>
        <dbReference type="PROSITE-ProRule" id="PRU00283"/>
    </source>
</evidence>
<dbReference type="FunFam" id="3.40.850.10:FF:000004">
    <property type="entry name" value="Kinesin-like protein isoform 2"/>
    <property type="match status" value="1"/>
</dbReference>
<evidence type="ECO:0000256" key="2">
    <source>
        <dbReference type="ARBA" id="ARBA00004250"/>
    </source>
</evidence>
<dbReference type="InterPro" id="IPR032405">
    <property type="entry name" value="Kinesin_assoc"/>
</dbReference>
<dbReference type="Pfam" id="PF00225">
    <property type="entry name" value="Kinesin"/>
    <property type="match status" value="1"/>
</dbReference>
<dbReference type="Pfam" id="PF16183">
    <property type="entry name" value="Kinesin_assoc"/>
    <property type="match status" value="1"/>
</dbReference>
<reference evidence="23" key="2">
    <citation type="submission" date="2025-08" db="UniProtKB">
        <authorList>
            <consortium name="Ensembl"/>
        </authorList>
    </citation>
    <scope>IDENTIFICATION</scope>
</reference>
<organism evidence="23 24">
    <name type="scientific">Canis lupus familiaris</name>
    <name type="common">Dog</name>
    <name type="synonym">Canis familiaris</name>
    <dbReference type="NCBI Taxonomy" id="9615"/>
    <lineage>
        <taxon>Eukaryota</taxon>
        <taxon>Metazoa</taxon>
        <taxon>Chordata</taxon>
        <taxon>Craniata</taxon>
        <taxon>Vertebrata</taxon>
        <taxon>Euteleostomi</taxon>
        <taxon>Mammalia</taxon>
        <taxon>Eutheria</taxon>
        <taxon>Laurasiatheria</taxon>
        <taxon>Carnivora</taxon>
        <taxon>Caniformia</taxon>
        <taxon>Canidae</taxon>
        <taxon>Canis</taxon>
    </lineage>
</organism>
<evidence type="ECO:0000256" key="1">
    <source>
        <dbReference type="ARBA" id="ARBA00004245"/>
    </source>
</evidence>
<dbReference type="Gene3D" id="6.10.250.2520">
    <property type="match status" value="1"/>
</dbReference>
<dbReference type="GO" id="GO:0008017">
    <property type="term" value="F:microtubule binding"/>
    <property type="evidence" value="ECO:0007669"/>
    <property type="project" value="InterPro"/>
</dbReference>
<keyword evidence="10" id="KW-0472">Membrane</keyword>
<comment type="catalytic activity">
    <reaction evidence="16">
        <text>ATP + H2O + a kinesin associated with a microtubule at position (n) = ADP + phosphate a kinesin associated with a microtubule at position (n+1, toward the plus end).</text>
        <dbReference type="EC" id="5.6.1.3"/>
    </reaction>
</comment>
<keyword evidence="3" id="KW-0963">Cytoplasm</keyword>
<feature type="binding site" evidence="18">
    <location>
        <begin position="97"/>
        <end position="104"/>
    </location>
    <ligand>
        <name>ATP</name>
        <dbReference type="ChEBI" id="CHEBI:30616"/>
    </ligand>
</feature>
<dbReference type="PROSITE" id="PS50067">
    <property type="entry name" value="KINESIN_MOTOR_2"/>
    <property type="match status" value="1"/>
</dbReference>
<dbReference type="InterPro" id="IPR036961">
    <property type="entry name" value="Kinesin_motor_dom_sf"/>
</dbReference>
<keyword evidence="14" id="KW-0968">Cytoplasmic vesicle</keyword>
<dbReference type="PANTHER" id="PTHR47117:SF4">
    <property type="entry name" value="KINESIN-LIKE PROTEIN KIF1B ISOFORM X1"/>
    <property type="match status" value="1"/>
</dbReference>
<accession>A0A8C0TDG5</accession>
<dbReference type="InterPro" id="IPR011993">
    <property type="entry name" value="PH-like_dom_sf"/>
</dbReference>
<dbReference type="PROSITE" id="PS50006">
    <property type="entry name" value="FHA_DOMAIN"/>
    <property type="match status" value="1"/>
</dbReference>
<feature type="domain" description="FHA" evidence="21">
    <location>
        <begin position="510"/>
        <end position="566"/>
    </location>
</feature>
<dbReference type="Ensembl" id="ENSCAFT00040039969.1">
    <property type="protein sequence ID" value="ENSCAFP00040034886.1"/>
    <property type="gene ID" value="ENSCAFG00040016347.1"/>
</dbReference>
<evidence type="ECO:0000256" key="8">
    <source>
        <dbReference type="ARBA" id="ARBA00023018"/>
    </source>
</evidence>
<evidence type="ECO:0000256" key="4">
    <source>
        <dbReference type="ARBA" id="ARBA00022553"/>
    </source>
</evidence>